<dbReference type="eggNOG" id="COG0524">
    <property type="taxonomic scope" value="Bacteria"/>
</dbReference>
<evidence type="ECO:0000256" key="13">
    <source>
        <dbReference type="ARBA" id="ARBA00075711"/>
    </source>
</evidence>
<comment type="function">
    <text evidence="10">Catalyzes the phosphorylation of 2-keto-3-deoxygluconate (KDG) to produce 2-keto-3-deoxy-6-phosphogluconate (KDPG).</text>
</comment>
<sequence>MIELSGSGGALKQSFGGDTLNTAVYLARRMKTHDAEISYITGLGTDLFSDAMICAWQEEDIHTEHVVRMPSRLPGMYHIETDAAGERQFHYWRAESAARFWLDTEQGNAVCHKLQAFDVLYVSGISLAILDPSSRNKLFQIFQTCRSRGGKIIFDNNFRPALWSSTFAARQVYRQMLSCTDMAFLTLDDEALLWGNASLAALQSRCQSAGIGEVVVKRGNNSCLVFTDGEMAEVPAVRLPASAVIDTTAAGDSFSAGYLAARLRGDTVTDSARQAHRLASLVIQYPGAIVPLTAMPE</sequence>
<evidence type="ECO:0000256" key="9">
    <source>
        <dbReference type="ARBA" id="ARBA00050729"/>
    </source>
</evidence>
<keyword evidence="17" id="KW-1185">Reference proteome</keyword>
<dbReference type="Gene3D" id="3.40.1190.20">
    <property type="match status" value="1"/>
</dbReference>
<dbReference type="FunFam" id="3.40.1190.20:FF:000011">
    <property type="entry name" value="2-dehydro-3-deoxygluconokinase, putative"/>
    <property type="match status" value="1"/>
</dbReference>
<comment type="catalytic activity">
    <reaction evidence="9">
        <text>2-dehydro-3-deoxy-D-gluconate + ATP = 2-dehydro-3-deoxy-6-phospho-D-gluconate + ADP + H(+)</text>
        <dbReference type="Rhea" id="RHEA:14797"/>
        <dbReference type="ChEBI" id="CHEBI:15378"/>
        <dbReference type="ChEBI" id="CHEBI:30616"/>
        <dbReference type="ChEBI" id="CHEBI:57569"/>
        <dbReference type="ChEBI" id="CHEBI:57990"/>
        <dbReference type="ChEBI" id="CHEBI:456216"/>
        <dbReference type="EC" id="2.7.1.45"/>
    </reaction>
</comment>
<dbReference type="CDD" id="cd01166">
    <property type="entry name" value="KdgK"/>
    <property type="match status" value="1"/>
</dbReference>
<protein>
    <recommendedName>
        <fullName evidence="12">2-dehydro-3-deoxygluconokinase</fullName>
        <ecNumber evidence="11">2.7.1.45</ecNumber>
    </recommendedName>
    <alternativeName>
        <fullName evidence="13">2-keto-3-deoxygluconokinase</fullName>
    </alternativeName>
    <alternativeName>
        <fullName evidence="14">3-deoxy-2-oxo-D-gluconate kinase</fullName>
    </alternativeName>
    <alternativeName>
        <fullName evidence="8">KDG kinase</fullName>
    </alternativeName>
</protein>
<dbReference type="PANTHER" id="PTHR43085">
    <property type="entry name" value="HEXOKINASE FAMILY MEMBER"/>
    <property type="match status" value="1"/>
</dbReference>
<dbReference type="GO" id="GO:0005829">
    <property type="term" value="C:cytosol"/>
    <property type="evidence" value="ECO:0007669"/>
    <property type="project" value="TreeGrafter"/>
</dbReference>
<comment type="similarity">
    <text evidence="1">Belongs to the carbohydrate kinase PfkB family.</text>
</comment>
<accession>B2VIK4</accession>
<evidence type="ECO:0000256" key="6">
    <source>
        <dbReference type="ARBA" id="ARBA00023277"/>
    </source>
</evidence>
<proteinExistence type="inferred from homology"/>
<dbReference type="InterPro" id="IPR011611">
    <property type="entry name" value="PfkB_dom"/>
</dbReference>
<dbReference type="EMBL" id="CU468135">
    <property type="protein sequence ID" value="CAO96291.1"/>
    <property type="molecule type" value="Genomic_DNA"/>
</dbReference>
<dbReference type="PROSITE" id="PS00584">
    <property type="entry name" value="PFKB_KINASES_2"/>
    <property type="match status" value="1"/>
</dbReference>
<dbReference type="InterPro" id="IPR029056">
    <property type="entry name" value="Ribokinase-like"/>
</dbReference>
<organism evidence="16 17">
    <name type="scientific">Erwinia tasmaniensis (strain DSM 17950 / CFBP 7177 / CIP 109463 / NCPPB 4357 / Et1/99)</name>
    <dbReference type="NCBI Taxonomy" id="465817"/>
    <lineage>
        <taxon>Bacteria</taxon>
        <taxon>Pseudomonadati</taxon>
        <taxon>Pseudomonadota</taxon>
        <taxon>Gammaproteobacteria</taxon>
        <taxon>Enterobacterales</taxon>
        <taxon>Erwiniaceae</taxon>
        <taxon>Erwinia</taxon>
    </lineage>
</organism>
<evidence type="ECO:0000256" key="4">
    <source>
        <dbReference type="ARBA" id="ARBA00022777"/>
    </source>
</evidence>
<dbReference type="KEGG" id="eta:ETA_12450"/>
<dbReference type="HOGENOM" id="CLU_027634_8_0_6"/>
<dbReference type="STRING" id="465817.ETA_12450"/>
<evidence type="ECO:0000256" key="7">
    <source>
        <dbReference type="ARBA" id="ARBA00043951"/>
    </source>
</evidence>
<dbReference type="PANTHER" id="PTHR43085:SF15">
    <property type="entry name" value="2-DEHYDRO-3-DEOXYGLUCONOKINASE"/>
    <property type="match status" value="1"/>
</dbReference>
<dbReference type="EC" id="2.7.1.45" evidence="11"/>
<dbReference type="GO" id="GO:0006974">
    <property type="term" value="P:DNA damage response"/>
    <property type="evidence" value="ECO:0007669"/>
    <property type="project" value="TreeGrafter"/>
</dbReference>
<keyword evidence="2 16" id="KW-0808">Transferase</keyword>
<evidence type="ECO:0000256" key="12">
    <source>
        <dbReference type="ARBA" id="ARBA00067931"/>
    </source>
</evidence>
<gene>
    <name evidence="16" type="primary">kdgK</name>
    <name evidence="16" type="ordered locus">ETA_12450</name>
</gene>
<evidence type="ECO:0000313" key="17">
    <source>
        <dbReference type="Proteomes" id="UP000001726"/>
    </source>
</evidence>
<comment type="pathway">
    <text evidence="7">Carbohydrate acid metabolism; 2-dehydro-3-deoxy-D-gluconate degradation; D-glyceraldehyde 3-phosphate and pyruvate from 2-dehydro-3-deoxy-D-gluconate: step 1/2.</text>
</comment>
<evidence type="ECO:0000256" key="14">
    <source>
        <dbReference type="ARBA" id="ARBA00080545"/>
    </source>
</evidence>
<dbReference type="SUPFAM" id="SSF53613">
    <property type="entry name" value="Ribokinase-like"/>
    <property type="match status" value="1"/>
</dbReference>
<dbReference type="InterPro" id="IPR050306">
    <property type="entry name" value="PfkB_Carbo_kinase"/>
</dbReference>
<dbReference type="GO" id="GO:0005524">
    <property type="term" value="F:ATP binding"/>
    <property type="evidence" value="ECO:0007669"/>
    <property type="project" value="UniProtKB-KW"/>
</dbReference>
<dbReference type="Proteomes" id="UP000001726">
    <property type="component" value="Chromosome"/>
</dbReference>
<keyword evidence="5" id="KW-0067">ATP-binding</keyword>
<evidence type="ECO:0000256" key="1">
    <source>
        <dbReference type="ARBA" id="ARBA00010688"/>
    </source>
</evidence>
<dbReference type="InterPro" id="IPR002173">
    <property type="entry name" value="Carboh/pur_kinase_PfkB_CS"/>
</dbReference>
<evidence type="ECO:0000256" key="5">
    <source>
        <dbReference type="ARBA" id="ARBA00022840"/>
    </source>
</evidence>
<evidence type="ECO:0000256" key="10">
    <source>
        <dbReference type="ARBA" id="ARBA00054997"/>
    </source>
</evidence>
<dbReference type="GO" id="GO:0008673">
    <property type="term" value="F:2-dehydro-3-deoxygluconokinase activity"/>
    <property type="evidence" value="ECO:0007669"/>
    <property type="project" value="UniProtKB-EC"/>
</dbReference>
<dbReference type="Pfam" id="PF00294">
    <property type="entry name" value="PfkB"/>
    <property type="match status" value="1"/>
</dbReference>
<evidence type="ECO:0000256" key="8">
    <source>
        <dbReference type="ARBA" id="ARBA00044254"/>
    </source>
</evidence>
<evidence type="ECO:0000256" key="2">
    <source>
        <dbReference type="ARBA" id="ARBA00022679"/>
    </source>
</evidence>
<keyword evidence="4" id="KW-0418">Kinase</keyword>
<feature type="domain" description="Carbohydrate kinase PfkB" evidence="15">
    <location>
        <begin position="8"/>
        <end position="292"/>
    </location>
</feature>
<reference evidence="16 17" key="1">
    <citation type="journal article" date="2008" name="Environ. Microbiol.">
        <title>The genome of Erwinia tasmaniensis strain Et1/99, a non-pathogenic bacterium in the genus Erwinia.</title>
        <authorList>
            <person name="Kube M."/>
            <person name="Migdoll A.M."/>
            <person name="Mueller I."/>
            <person name="Kuhl H."/>
            <person name="Beck A."/>
            <person name="Reinhardt R."/>
            <person name="Geider K."/>
        </authorList>
    </citation>
    <scope>NUCLEOTIDE SEQUENCE [LARGE SCALE GENOMIC DNA]</scope>
    <source>
        <strain evidence="17">DSM 17950 / CFBP 7177 / CIP 109463 / NCPPB 4357 / Et1/99</strain>
    </source>
</reference>
<evidence type="ECO:0000256" key="11">
    <source>
        <dbReference type="ARBA" id="ARBA00066369"/>
    </source>
</evidence>
<evidence type="ECO:0000256" key="3">
    <source>
        <dbReference type="ARBA" id="ARBA00022741"/>
    </source>
</evidence>
<evidence type="ECO:0000313" key="16">
    <source>
        <dbReference type="EMBL" id="CAO96291.1"/>
    </source>
</evidence>
<dbReference type="GO" id="GO:0019698">
    <property type="term" value="P:D-galacturonate catabolic process"/>
    <property type="evidence" value="ECO:0007669"/>
    <property type="project" value="TreeGrafter"/>
</dbReference>
<keyword evidence="3" id="KW-0547">Nucleotide-binding</keyword>
<keyword evidence="6" id="KW-0119">Carbohydrate metabolism</keyword>
<evidence type="ECO:0000259" key="15">
    <source>
        <dbReference type="Pfam" id="PF00294"/>
    </source>
</evidence>
<dbReference type="GO" id="GO:0042840">
    <property type="term" value="P:D-glucuronate catabolic process"/>
    <property type="evidence" value="ECO:0007669"/>
    <property type="project" value="TreeGrafter"/>
</dbReference>
<name>B2VIK4_ERWT9</name>
<dbReference type="AlphaFoldDB" id="B2VIK4"/>